<keyword evidence="2" id="KW-1185">Reference proteome</keyword>
<reference evidence="1 2" key="1">
    <citation type="journal article" date="2019" name="Int. J. Syst. Evol. Microbiol.">
        <title>The Global Catalogue of Microorganisms (GCM) 10K type strain sequencing project: providing services to taxonomists for standard genome sequencing and annotation.</title>
        <authorList>
            <consortium name="The Broad Institute Genomics Platform"/>
            <consortium name="The Broad Institute Genome Sequencing Center for Infectious Disease"/>
            <person name="Wu L."/>
            <person name="Ma J."/>
        </authorList>
    </citation>
    <scope>NUCLEOTIDE SEQUENCE [LARGE SCALE GENOMIC DNA]</scope>
    <source>
        <strain evidence="1 2">JCM 11813</strain>
    </source>
</reference>
<protein>
    <recommendedName>
        <fullName evidence="3">Arsenate reductase</fullName>
    </recommendedName>
</protein>
<dbReference type="EMBL" id="BAAAJE010000002">
    <property type="protein sequence ID" value="GAA1130696.1"/>
    <property type="molecule type" value="Genomic_DNA"/>
</dbReference>
<name>A0ABN1UA23_9ACTN</name>
<evidence type="ECO:0000313" key="1">
    <source>
        <dbReference type="EMBL" id="GAA1130696.1"/>
    </source>
</evidence>
<comment type="caution">
    <text evidence="1">The sequence shown here is derived from an EMBL/GenBank/DDBJ whole genome shotgun (WGS) entry which is preliminary data.</text>
</comment>
<dbReference type="Proteomes" id="UP001499979">
    <property type="component" value="Unassembled WGS sequence"/>
</dbReference>
<sequence length="118" mass="12502">MLPAWVPVDACALPTVEQPVRVAEFDALFAESFASVDQRTATSARFVLTGGADLAQRAQVLSDRETGCCSFFTFTITPADGDSVVMDVTVPSERAEVLAALVRRAHEARQGGTGARTA</sequence>
<gene>
    <name evidence="1" type="ORF">GCM10009606_08420</name>
</gene>
<accession>A0ABN1UA23</accession>
<proteinExistence type="predicted"/>
<organism evidence="1 2">
    <name type="scientific">Nocardioides aquiterrae</name>
    <dbReference type="NCBI Taxonomy" id="203799"/>
    <lineage>
        <taxon>Bacteria</taxon>
        <taxon>Bacillati</taxon>
        <taxon>Actinomycetota</taxon>
        <taxon>Actinomycetes</taxon>
        <taxon>Propionibacteriales</taxon>
        <taxon>Nocardioidaceae</taxon>
        <taxon>Nocardioides</taxon>
    </lineage>
</organism>
<evidence type="ECO:0008006" key="3">
    <source>
        <dbReference type="Google" id="ProtNLM"/>
    </source>
</evidence>
<evidence type="ECO:0000313" key="2">
    <source>
        <dbReference type="Proteomes" id="UP001499979"/>
    </source>
</evidence>